<evidence type="ECO:0000313" key="1">
    <source>
        <dbReference type="EMBL" id="MPL70238.1"/>
    </source>
</evidence>
<protein>
    <submittedName>
        <fullName evidence="1">Uncharacterized protein</fullName>
    </submittedName>
</protein>
<dbReference type="EMBL" id="VSSQ01000052">
    <property type="protein sequence ID" value="MPL70238.1"/>
    <property type="molecule type" value="Genomic_DNA"/>
</dbReference>
<dbReference type="AlphaFoldDB" id="A0A644TTB2"/>
<name>A0A644TTB2_9ZZZZ</name>
<comment type="caution">
    <text evidence="1">The sequence shown here is derived from an EMBL/GenBank/DDBJ whole genome shotgun (WGS) entry which is preliminary data.</text>
</comment>
<reference evidence="1" key="1">
    <citation type="submission" date="2019-08" db="EMBL/GenBank/DDBJ databases">
        <authorList>
            <person name="Kucharzyk K."/>
            <person name="Murdoch R.W."/>
            <person name="Higgins S."/>
            <person name="Loffler F."/>
        </authorList>
    </citation>
    <scope>NUCLEOTIDE SEQUENCE</scope>
</reference>
<organism evidence="1">
    <name type="scientific">bioreactor metagenome</name>
    <dbReference type="NCBI Taxonomy" id="1076179"/>
    <lineage>
        <taxon>unclassified sequences</taxon>
        <taxon>metagenomes</taxon>
        <taxon>ecological metagenomes</taxon>
    </lineage>
</organism>
<accession>A0A644TTB2</accession>
<proteinExistence type="predicted"/>
<gene>
    <name evidence="1" type="ORF">SDC9_15993</name>
</gene>
<sequence length="84" mass="9186">MVATYTGRDAVEANGYLFNPTTILNQEAAKLCLSATPFLPAIVKRHLVQHAEIIEMHTSFTLHAGCFAGYMQGISQGTYRIRAG</sequence>